<feature type="transmembrane region" description="Helical" evidence="6">
    <location>
        <begin position="363"/>
        <end position="383"/>
    </location>
</feature>
<evidence type="ECO:0000256" key="6">
    <source>
        <dbReference type="SAM" id="Phobius"/>
    </source>
</evidence>
<keyword evidence="8" id="KW-1185">Reference proteome</keyword>
<evidence type="ECO:0000256" key="5">
    <source>
        <dbReference type="ARBA" id="ARBA00023136"/>
    </source>
</evidence>
<gene>
    <name evidence="7" type="ORF">GCM10011572_50950</name>
</gene>
<accession>A0ABQ1LJN5</accession>
<feature type="transmembrane region" description="Helical" evidence="6">
    <location>
        <begin position="573"/>
        <end position="593"/>
    </location>
</feature>
<feature type="transmembrane region" description="Helical" evidence="6">
    <location>
        <begin position="487"/>
        <end position="504"/>
    </location>
</feature>
<feature type="transmembrane region" description="Helical" evidence="6">
    <location>
        <begin position="549"/>
        <end position="566"/>
    </location>
</feature>
<evidence type="ECO:0000313" key="8">
    <source>
        <dbReference type="Proteomes" id="UP000622638"/>
    </source>
</evidence>
<comment type="subcellular location">
    <subcellularLocation>
        <location evidence="1">Membrane</location>
        <topology evidence="1">Multi-pass membrane protein</topology>
    </subcellularLocation>
</comment>
<name>A0ABQ1LJN5_9BURK</name>
<dbReference type="InterPro" id="IPR001182">
    <property type="entry name" value="FtsW/RodA"/>
</dbReference>
<keyword evidence="4 6" id="KW-1133">Transmembrane helix</keyword>
<dbReference type="Pfam" id="PF01098">
    <property type="entry name" value="FTSW_RODA_SPOVE"/>
    <property type="match status" value="1"/>
</dbReference>
<dbReference type="Proteomes" id="UP000622638">
    <property type="component" value="Unassembled WGS sequence"/>
</dbReference>
<evidence type="ECO:0000256" key="4">
    <source>
        <dbReference type="ARBA" id="ARBA00022989"/>
    </source>
</evidence>
<feature type="transmembrane region" description="Helical" evidence="6">
    <location>
        <begin position="425"/>
        <end position="442"/>
    </location>
</feature>
<feature type="transmembrane region" description="Helical" evidence="6">
    <location>
        <begin position="675"/>
        <end position="697"/>
    </location>
</feature>
<feature type="transmembrane region" description="Helical" evidence="6">
    <location>
        <begin position="454"/>
        <end position="475"/>
    </location>
</feature>
<feature type="transmembrane region" description="Helical" evidence="6">
    <location>
        <begin position="525"/>
        <end position="543"/>
    </location>
</feature>
<keyword evidence="5 6" id="KW-0472">Membrane</keyword>
<evidence type="ECO:0000256" key="2">
    <source>
        <dbReference type="ARBA" id="ARBA00022692"/>
    </source>
</evidence>
<feature type="transmembrane region" description="Helical" evidence="6">
    <location>
        <begin position="757"/>
        <end position="776"/>
    </location>
</feature>
<evidence type="ECO:0000313" key="7">
    <source>
        <dbReference type="EMBL" id="GGC23227.1"/>
    </source>
</evidence>
<organism evidence="7 8">
    <name type="scientific">Pseudoduganella buxea</name>
    <dbReference type="NCBI Taxonomy" id="1949069"/>
    <lineage>
        <taxon>Bacteria</taxon>
        <taxon>Pseudomonadati</taxon>
        <taxon>Pseudomonadota</taxon>
        <taxon>Betaproteobacteria</taxon>
        <taxon>Burkholderiales</taxon>
        <taxon>Oxalobacteraceae</taxon>
        <taxon>Telluria group</taxon>
        <taxon>Pseudoduganella</taxon>
    </lineage>
</organism>
<evidence type="ECO:0008006" key="9">
    <source>
        <dbReference type="Google" id="ProtNLM"/>
    </source>
</evidence>
<dbReference type="EMBL" id="BMKG01000036">
    <property type="protein sequence ID" value="GGC23227.1"/>
    <property type="molecule type" value="Genomic_DNA"/>
</dbReference>
<sequence length="781" mass="80574">MNGTPTLSLLRFALSALFALQLLALLRAPAAWQPAAIAITLAPGQSQPLGRRELAAVQAQADHVTVRRDGAGTWYVAMPDGVRPPVLGRATGENRMGSVAAHGLRSFQVGAVVLRLSEAHGQGIAFLHGARRWDYDGATLRRDGVAQPPCPGAALTARIAAAWNRAVPGALTLARGLTFGGNLHCGNRLGLEDVAAGTAQLARKDGALWLSAAPDAAVAVLADGADLRASSQPLADVRSLAIGASRYGVAVAGATLTLTPQRRVALAGQPAVELPPAVTWDWRQRSLWRGSAAAWLSTSAAALALLLPAALGAAAGQTGRRGNILPPRTPSRLLPRATVGVGPAAMLVLVAGCVSLACQRAGQPPAAACSLLLAAAALFLWLAGARRPGLAGGAALLLLAAGLLAQLELGLGAPDTWWLRHYHKTAALLAVGSGAAMAWRLWAARRAALSQRQVEWLLAALTVPALALLAAQVLWGDETGVFDIQPVELAKLVLAGLTAHCLALRLGWSTDAAMMPGLRARWLRLVAPALLFLALLGCALVQVDDYSPLILLVLWAGAMAFAYALAAGRRGGAALLAGLALAASATVPALQAADPASLPASFYGERFQVWREPARHPHTGQQLLQGGAAVAAGGWFGADGMLGLSTLGRDAGQAMAIPAVQDDFAPSFFLNRHGLLAGLLLWGLQAAVLAGLVGAAVRHARRAAAARDFRQAWAGRLHAFLLCGGAAFLGGHLLLSWGTNLAIVPVMGQPMSFLSAGGSHLLFFLLPLLGIHAATAHSSQE</sequence>
<dbReference type="RefSeq" id="WP_188916105.1">
    <property type="nucleotide sequence ID" value="NZ_BMKG01000036.1"/>
</dbReference>
<keyword evidence="3" id="KW-0133">Cell shape</keyword>
<feature type="transmembrane region" description="Helical" evidence="6">
    <location>
        <begin position="390"/>
        <end position="413"/>
    </location>
</feature>
<keyword evidence="2 6" id="KW-0812">Transmembrane</keyword>
<reference evidence="8" key="1">
    <citation type="journal article" date="2019" name="Int. J. Syst. Evol. Microbiol.">
        <title>The Global Catalogue of Microorganisms (GCM) 10K type strain sequencing project: providing services to taxonomists for standard genome sequencing and annotation.</title>
        <authorList>
            <consortium name="The Broad Institute Genomics Platform"/>
            <consortium name="The Broad Institute Genome Sequencing Center for Infectious Disease"/>
            <person name="Wu L."/>
            <person name="Ma J."/>
        </authorList>
    </citation>
    <scope>NUCLEOTIDE SEQUENCE [LARGE SCALE GENOMIC DNA]</scope>
    <source>
        <strain evidence="8">CGMCC 1.15931</strain>
    </source>
</reference>
<comment type="caution">
    <text evidence="7">The sequence shown here is derived from an EMBL/GenBank/DDBJ whole genome shotgun (WGS) entry which is preliminary data.</text>
</comment>
<dbReference type="PANTHER" id="PTHR30474">
    <property type="entry name" value="CELL CYCLE PROTEIN"/>
    <property type="match status" value="1"/>
</dbReference>
<evidence type="ECO:0000256" key="1">
    <source>
        <dbReference type="ARBA" id="ARBA00004141"/>
    </source>
</evidence>
<proteinExistence type="predicted"/>
<protein>
    <recommendedName>
        <fullName evidence="9">Cell wall polymerase</fullName>
    </recommendedName>
</protein>
<feature type="transmembrane region" description="Helical" evidence="6">
    <location>
        <begin position="717"/>
        <end position="737"/>
    </location>
</feature>
<evidence type="ECO:0000256" key="3">
    <source>
        <dbReference type="ARBA" id="ARBA00022960"/>
    </source>
</evidence>
<feature type="transmembrane region" description="Helical" evidence="6">
    <location>
        <begin position="293"/>
        <end position="316"/>
    </location>
</feature>
<feature type="transmembrane region" description="Helical" evidence="6">
    <location>
        <begin position="337"/>
        <end position="357"/>
    </location>
</feature>